<evidence type="ECO:0008006" key="3">
    <source>
        <dbReference type="Google" id="ProtNLM"/>
    </source>
</evidence>
<evidence type="ECO:0000313" key="2">
    <source>
        <dbReference type="Proteomes" id="UP001596056"/>
    </source>
</evidence>
<name>A0ABW0SBM0_9RHOB</name>
<comment type="caution">
    <text evidence="1">The sequence shown here is derived from an EMBL/GenBank/DDBJ whole genome shotgun (WGS) entry which is preliminary data.</text>
</comment>
<evidence type="ECO:0000313" key="1">
    <source>
        <dbReference type="EMBL" id="MFC5566226.1"/>
    </source>
</evidence>
<accession>A0ABW0SBM0</accession>
<dbReference type="EMBL" id="JBHSNA010000004">
    <property type="protein sequence ID" value="MFC5566226.1"/>
    <property type="molecule type" value="Genomic_DNA"/>
</dbReference>
<organism evidence="1 2">
    <name type="scientific">Rubellimicrobium aerolatum</name>
    <dbReference type="NCBI Taxonomy" id="490979"/>
    <lineage>
        <taxon>Bacteria</taxon>
        <taxon>Pseudomonadati</taxon>
        <taxon>Pseudomonadota</taxon>
        <taxon>Alphaproteobacteria</taxon>
        <taxon>Rhodobacterales</taxon>
        <taxon>Roseobacteraceae</taxon>
        <taxon>Rubellimicrobium</taxon>
    </lineage>
</organism>
<keyword evidence="2" id="KW-1185">Reference proteome</keyword>
<gene>
    <name evidence="1" type="ORF">ACFPOC_07295</name>
</gene>
<reference evidence="2" key="1">
    <citation type="journal article" date="2019" name="Int. J. Syst. Evol. Microbiol.">
        <title>The Global Catalogue of Microorganisms (GCM) 10K type strain sequencing project: providing services to taxonomists for standard genome sequencing and annotation.</title>
        <authorList>
            <consortium name="The Broad Institute Genomics Platform"/>
            <consortium name="The Broad Institute Genome Sequencing Center for Infectious Disease"/>
            <person name="Wu L."/>
            <person name="Ma J."/>
        </authorList>
    </citation>
    <scope>NUCLEOTIDE SEQUENCE [LARGE SCALE GENOMIC DNA]</scope>
    <source>
        <strain evidence="2">KACC 11588</strain>
    </source>
</reference>
<proteinExistence type="predicted"/>
<dbReference type="RefSeq" id="WP_209839190.1">
    <property type="nucleotide sequence ID" value="NZ_JAGGJP010000004.1"/>
</dbReference>
<dbReference type="Proteomes" id="UP001596056">
    <property type="component" value="Unassembled WGS sequence"/>
</dbReference>
<protein>
    <recommendedName>
        <fullName evidence="3">DUF1127 domain-containing protein</fullName>
    </recommendedName>
</protein>
<sequence>MTRRPIALTGPEIEQTFRDALQLLRSVRRTLAELLDRVEAEQDPRLLKDIGLKQSELESALKRAFEAEDRYNAWHERNSGLRNACEIDFAALREEMACRLQRLHDCGDESAAAARPSTCGGEG</sequence>